<name>A0A1R1PV82_ZANCU</name>
<organism evidence="1 2">
    <name type="scientific">Zancudomyces culisetae</name>
    <name type="common">Gut fungus</name>
    <name type="synonym">Smittium culisetae</name>
    <dbReference type="NCBI Taxonomy" id="1213189"/>
    <lineage>
        <taxon>Eukaryota</taxon>
        <taxon>Fungi</taxon>
        <taxon>Fungi incertae sedis</taxon>
        <taxon>Zoopagomycota</taxon>
        <taxon>Kickxellomycotina</taxon>
        <taxon>Harpellomycetes</taxon>
        <taxon>Harpellales</taxon>
        <taxon>Legeriomycetaceae</taxon>
        <taxon>Zancudomyces</taxon>
    </lineage>
</organism>
<sequence length="331" mass="38133">MVRRVISDAEVQKHSQSSKLKMFENDTVLDLIRRIKSHVRYSSNLVQRTLERIEEFDEVSCTSSWNLRNLSCASSSENTHVEHDLILHNDHLLNNCIISTARRVVRTEHPLNLEHVLKFRAQIKRFIESETPSDNQPVYKNDAYKVDAKKNRRGFSAVCAGGLVLLPPTAKNNQSFTFIRQPHTREELRKLVISQNEFGNTVLWDDRFFLRLEVNDPTGYDGWTVTPLELAATSEMFVPLNSQQIAEHNLDKHRDHLLCIGVQHFAVSLKTFARNSPVFLKTNKKRYLRDLPVISVGAYNEPGRTLNLCVAIPALNLFFLDSNFVFYQSLK</sequence>
<keyword evidence="2" id="KW-1185">Reference proteome</keyword>
<comment type="caution">
    <text evidence="1">The sequence shown here is derived from an EMBL/GenBank/DDBJ whole genome shotgun (WGS) entry which is preliminary data.</text>
</comment>
<reference evidence="2" key="1">
    <citation type="submission" date="2017-01" db="EMBL/GenBank/DDBJ databases">
        <authorList>
            <person name="Wang Y."/>
            <person name="White M."/>
            <person name="Kvist S."/>
            <person name="Moncalvo J.-M."/>
        </authorList>
    </citation>
    <scope>NUCLEOTIDE SEQUENCE [LARGE SCALE GENOMIC DNA]</scope>
    <source>
        <strain evidence="2">COL-18-3</strain>
    </source>
</reference>
<proteinExistence type="predicted"/>
<dbReference type="Proteomes" id="UP000188320">
    <property type="component" value="Unassembled WGS sequence"/>
</dbReference>
<evidence type="ECO:0000313" key="1">
    <source>
        <dbReference type="EMBL" id="OMH84839.1"/>
    </source>
</evidence>
<gene>
    <name evidence="1" type="ORF">AX774_g1618</name>
</gene>
<dbReference type="AlphaFoldDB" id="A0A1R1PV82"/>
<protein>
    <submittedName>
        <fullName evidence="1">Uncharacterized protein</fullName>
    </submittedName>
</protein>
<evidence type="ECO:0000313" key="2">
    <source>
        <dbReference type="Proteomes" id="UP000188320"/>
    </source>
</evidence>
<accession>A0A1R1PV82</accession>
<dbReference type="EMBL" id="LSSK01000140">
    <property type="protein sequence ID" value="OMH84839.1"/>
    <property type="molecule type" value="Genomic_DNA"/>
</dbReference>